<keyword evidence="2" id="KW-1185">Reference proteome</keyword>
<accession>A0ACB9FUY7</accession>
<comment type="caution">
    <text evidence="1">The sequence shown here is derived from an EMBL/GenBank/DDBJ whole genome shotgun (WGS) entry which is preliminary data.</text>
</comment>
<sequence length="304" mass="34726">MIDFVCRHLRPAITSIGGWRASSTDLLTPLISTLNLNSSISITKSRNWIFTPTDQNSRSMTMDLLAESQKSGNIVLFFWHVIHLIISALYIVREILRAIESYLITNGYVKTHTNLNLDRVKYLGIVLDSDEARNTSQVVELLEWLSAIGVKKVCLYDREGVLKKSKEVFMERFGYAKIPNEKLVSNPLLSKKRMDFEFVSISDGKELVAKAANLLFKKYYVDADSEKPFFTETHLTDALKTLGAVEPDPDLLLIYGPVRCNLGFSAWRLRYTEMVHMGPLMYKKYGLILKAIHRFTKVKQNYGS</sequence>
<protein>
    <submittedName>
        <fullName evidence="1">Uncharacterized protein</fullName>
    </submittedName>
</protein>
<evidence type="ECO:0000313" key="1">
    <source>
        <dbReference type="EMBL" id="KAI3774771.1"/>
    </source>
</evidence>
<proteinExistence type="predicted"/>
<evidence type="ECO:0000313" key="2">
    <source>
        <dbReference type="Proteomes" id="UP001056120"/>
    </source>
</evidence>
<dbReference type="Proteomes" id="UP001056120">
    <property type="component" value="Linkage Group LG16"/>
</dbReference>
<organism evidence="1 2">
    <name type="scientific">Smallanthus sonchifolius</name>
    <dbReference type="NCBI Taxonomy" id="185202"/>
    <lineage>
        <taxon>Eukaryota</taxon>
        <taxon>Viridiplantae</taxon>
        <taxon>Streptophyta</taxon>
        <taxon>Embryophyta</taxon>
        <taxon>Tracheophyta</taxon>
        <taxon>Spermatophyta</taxon>
        <taxon>Magnoliopsida</taxon>
        <taxon>eudicotyledons</taxon>
        <taxon>Gunneridae</taxon>
        <taxon>Pentapetalae</taxon>
        <taxon>asterids</taxon>
        <taxon>campanulids</taxon>
        <taxon>Asterales</taxon>
        <taxon>Asteraceae</taxon>
        <taxon>Asteroideae</taxon>
        <taxon>Heliantheae alliance</taxon>
        <taxon>Millerieae</taxon>
        <taxon>Smallanthus</taxon>
    </lineage>
</organism>
<reference evidence="2" key="1">
    <citation type="journal article" date="2022" name="Mol. Ecol. Resour.">
        <title>The genomes of chicory, endive, great burdock and yacon provide insights into Asteraceae palaeo-polyploidization history and plant inulin production.</title>
        <authorList>
            <person name="Fan W."/>
            <person name="Wang S."/>
            <person name="Wang H."/>
            <person name="Wang A."/>
            <person name="Jiang F."/>
            <person name="Liu H."/>
            <person name="Zhao H."/>
            <person name="Xu D."/>
            <person name="Zhang Y."/>
        </authorList>
    </citation>
    <scope>NUCLEOTIDE SEQUENCE [LARGE SCALE GENOMIC DNA]</scope>
    <source>
        <strain evidence="2">cv. Yunnan</strain>
    </source>
</reference>
<reference evidence="1 2" key="2">
    <citation type="journal article" date="2022" name="Mol. Ecol. Resour.">
        <title>The genomes of chicory, endive, great burdock and yacon provide insights into Asteraceae paleo-polyploidization history and plant inulin production.</title>
        <authorList>
            <person name="Fan W."/>
            <person name="Wang S."/>
            <person name="Wang H."/>
            <person name="Wang A."/>
            <person name="Jiang F."/>
            <person name="Liu H."/>
            <person name="Zhao H."/>
            <person name="Xu D."/>
            <person name="Zhang Y."/>
        </authorList>
    </citation>
    <scope>NUCLEOTIDE SEQUENCE [LARGE SCALE GENOMIC DNA]</scope>
    <source>
        <strain evidence="2">cv. Yunnan</strain>
        <tissue evidence="1">Leaves</tissue>
    </source>
</reference>
<gene>
    <name evidence="1" type="ORF">L1987_49333</name>
</gene>
<dbReference type="EMBL" id="CM042033">
    <property type="protein sequence ID" value="KAI3774771.1"/>
    <property type="molecule type" value="Genomic_DNA"/>
</dbReference>
<name>A0ACB9FUY7_9ASTR</name>